<evidence type="ECO:0000256" key="2">
    <source>
        <dbReference type="SAM" id="Phobius"/>
    </source>
</evidence>
<dbReference type="Proteomes" id="UP000887565">
    <property type="component" value="Unplaced"/>
</dbReference>
<feature type="transmembrane region" description="Helical" evidence="2">
    <location>
        <begin position="39"/>
        <end position="64"/>
    </location>
</feature>
<keyword evidence="2" id="KW-0472">Membrane</keyword>
<feature type="region of interest" description="Disordered" evidence="1">
    <location>
        <begin position="1"/>
        <end position="31"/>
    </location>
</feature>
<proteinExistence type="predicted"/>
<dbReference type="WBParaSite" id="nRc.2.0.1.t26398-RA">
    <property type="protein sequence ID" value="nRc.2.0.1.t26398-RA"/>
    <property type="gene ID" value="nRc.2.0.1.g26398"/>
</dbReference>
<evidence type="ECO:0000256" key="1">
    <source>
        <dbReference type="SAM" id="MobiDB-lite"/>
    </source>
</evidence>
<evidence type="ECO:0000313" key="3">
    <source>
        <dbReference type="Proteomes" id="UP000887565"/>
    </source>
</evidence>
<keyword evidence="2" id="KW-1133">Transmembrane helix</keyword>
<keyword evidence="3" id="KW-1185">Reference proteome</keyword>
<protein>
    <submittedName>
        <fullName evidence="4">Uncharacterized protein</fullName>
    </submittedName>
</protein>
<sequence>MKEKKEEKQQKKKKIEEKLAMRGKKKEKQQKMKKLEKKLTIKLCLFLFSDDLLNYLLFLLSVLLNLSRPKKIFEENPDRNCVAVQPKIRRESRHPSTTNAVWQTTLSPALDVGEHILPLPLSSTGKRKLEIFRIFDDGDDEKKKL</sequence>
<accession>A0A915JJW4</accession>
<organism evidence="3 4">
    <name type="scientific">Romanomermis culicivorax</name>
    <name type="common">Nematode worm</name>
    <dbReference type="NCBI Taxonomy" id="13658"/>
    <lineage>
        <taxon>Eukaryota</taxon>
        <taxon>Metazoa</taxon>
        <taxon>Ecdysozoa</taxon>
        <taxon>Nematoda</taxon>
        <taxon>Enoplea</taxon>
        <taxon>Dorylaimia</taxon>
        <taxon>Mermithida</taxon>
        <taxon>Mermithoidea</taxon>
        <taxon>Mermithidae</taxon>
        <taxon>Romanomermis</taxon>
    </lineage>
</organism>
<feature type="compositionally biased region" description="Basic and acidic residues" evidence="1">
    <location>
        <begin position="1"/>
        <end position="20"/>
    </location>
</feature>
<evidence type="ECO:0000313" key="4">
    <source>
        <dbReference type="WBParaSite" id="nRc.2.0.1.t26398-RA"/>
    </source>
</evidence>
<reference evidence="4" key="1">
    <citation type="submission" date="2022-11" db="UniProtKB">
        <authorList>
            <consortium name="WormBaseParasite"/>
        </authorList>
    </citation>
    <scope>IDENTIFICATION</scope>
</reference>
<keyword evidence="2" id="KW-0812">Transmembrane</keyword>
<name>A0A915JJW4_ROMCU</name>
<dbReference type="AlphaFoldDB" id="A0A915JJW4"/>
<feature type="compositionally biased region" description="Basic residues" evidence="1">
    <location>
        <begin position="21"/>
        <end position="31"/>
    </location>
</feature>